<reference evidence="2 3" key="1">
    <citation type="submission" date="2024-02" db="EMBL/GenBank/DDBJ databases">
        <title>A novel Gemmatimonadota bacterium.</title>
        <authorList>
            <person name="Du Z.-J."/>
            <person name="Ye Y.-Q."/>
        </authorList>
    </citation>
    <scope>NUCLEOTIDE SEQUENCE [LARGE SCALE GENOMIC DNA]</scope>
    <source>
        <strain evidence="2 3">DH-20</strain>
    </source>
</reference>
<gene>
    <name evidence="2" type="ORF">WI372_17040</name>
</gene>
<organism evidence="2 3">
    <name type="scientific">Gaopeijia maritima</name>
    <dbReference type="NCBI Taxonomy" id="3119007"/>
    <lineage>
        <taxon>Bacteria</taxon>
        <taxon>Pseudomonadati</taxon>
        <taxon>Gemmatimonadota</taxon>
        <taxon>Longimicrobiia</taxon>
        <taxon>Gaopeijiales</taxon>
        <taxon>Gaopeijiaceae</taxon>
        <taxon>Gaopeijia</taxon>
    </lineage>
</organism>
<accession>A0ABU9EDC1</accession>
<proteinExistence type="predicted"/>
<dbReference type="EMBL" id="JBBHLI010000014">
    <property type="protein sequence ID" value="MEK9502704.1"/>
    <property type="molecule type" value="Genomic_DNA"/>
</dbReference>
<dbReference type="PROSITE" id="PS50234">
    <property type="entry name" value="VWFA"/>
    <property type="match status" value="1"/>
</dbReference>
<dbReference type="SMART" id="SM00327">
    <property type="entry name" value="VWA"/>
    <property type="match status" value="1"/>
</dbReference>
<dbReference type="RefSeq" id="WP_405279137.1">
    <property type="nucleotide sequence ID" value="NZ_JBBHLI010000014.1"/>
</dbReference>
<dbReference type="InterPro" id="IPR036465">
    <property type="entry name" value="vWFA_dom_sf"/>
</dbReference>
<protein>
    <submittedName>
        <fullName evidence="2">VWA domain-containing protein</fullName>
    </submittedName>
</protein>
<keyword evidence="3" id="KW-1185">Reference proteome</keyword>
<dbReference type="InterPro" id="IPR002035">
    <property type="entry name" value="VWF_A"/>
</dbReference>
<evidence type="ECO:0000259" key="1">
    <source>
        <dbReference type="PROSITE" id="PS50234"/>
    </source>
</evidence>
<dbReference type="Pfam" id="PF00092">
    <property type="entry name" value="VWA"/>
    <property type="match status" value="1"/>
</dbReference>
<dbReference type="InterPro" id="IPR051266">
    <property type="entry name" value="CLCR"/>
</dbReference>
<sequence>MKTSFQLETHPHPTGHRVRALLRIEGEAPSDDARIPINLAFVLDRSGSMGGGKLEAVKRAARDLILRLHPDDQVSVVAFDDEVRTVARSGSAAEQPGLLRDLMSIQAGGCTNLSGGWLQGRALVQERLRSEGVNRVILLTDGLANAGITDRTTLRQLCSDALSARVSTTTVGVGGGYDEDLLGDLAEAGGGFTYYIERLDQTGSIFEEELEGLLSIAAQNLTVRIRPQGGASLITVHHTYPSVAEADDVLALSLGDLYAREPGELLVDFIVPESPEIGEGAPAAIAEVTVEADAWAADGSLARKVIRLPVVFDPAAGAVSHPEVTRVFTLLEAARVRREAIERGDRGDAGGAADLLHEMALALDDSAVDDPSVVAEARDLHQMARTLREQEAMMESDRKYLYAKERAYSRNRRGAGDRLDR</sequence>
<name>A0ABU9EDC1_9BACT</name>
<dbReference type="Proteomes" id="UP001484239">
    <property type="component" value="Unassembled WGS sequence"/>
</dbReference>
<evidence type="ECO:0000313" key="2">
    <source>
        <dbReference type="EMBL" id="MEK9502704.1"/>
    </source>
</evidence>
<dbReference type="PANTHER" id="PTHR10579">
    <property type="entry name" value="CALCIUM-ACTIVATED CHLORIDE CHANNEL REGULATOR"/>
    <property type="match status" value="1"/>
</dbReference>
<evidence type="ECO:0000313" key="3">
    <source>
        <dbReference type="Proteomes" id="UP001484239"/>
    </source>
</evidence>
<comment type="caution">
    <text evidence="2">The sequence shown here is derived from an EMBL/GenBank/DDBJ whole genome shotgun (WGS) entry which is preliminary data.</text>
</comment>
<dbReference type="PANTHER" id="PTHR10579:SF43">
    <property type="entry name" value="ZINC FINGER (C3HC4-TYPE RING FINGER) FAMILY PROTEIN"/>
    <property type="match status" value="1"/>
</dbReference>
<dbReference type="SUPFAM" id="SSF53300">
    <property type="entry name" value="vWA-like"/>
    <property type="match status" value="1"/>
</dbReference>
<dbReference type="Gene3D" id="3.40.50.410">
    <property type="entry name" value="von Willebrand factor, type A domain"/>
    <property type="match status" value="1"/>
</dbReference>
<feature type="domain" description="VWFA" evidence="1">
    <location>
        <begin position="38"/>
        <end position="210"/>
    </location>
</feature>